<dbReference type="InterPro" id="IPR036691">
    <property type="entry name" value="Endo/exonu/phosph_ase_sf"/>
</dbReference>
<protein>
    <recommendedName>
        <fullName evidence="3">Endonuclease/exonuclease/phosphatase domain-containing protein</fullName>
    </recommendedName>
</protein>
<dbReference type="OrthoDB" id="10162916at2759"/>
<dbReference type="EMBL" id="REGN01001293">
    <property type="protein sequence ID" value="RNA35718.1"/>
    <property type="molecule type" value="Genomic_DNA"/>
</dbReference>
<dbReference type="Proteomes" id="UP000276133">
    <property type="component" value="Unassembled WGS sequence"/>
</dbReference>
<gene>
    <name evidence="1" type="ORF">BpHYR1_053215</name>
</gene>
<dbReference type="Gene3D" id="3.60.10.10">
    <property type="entry name" value="Endonuclease/exonuclease/phosphatase"/>
    <property type="match status" value="1"/>
</dbReference>
<evidence type="ECO:0000313" key="2">
    <source>
        <dbReference type="Proteomes" id="UP000276133"/>
    </source>
</evidence>
<dbReference type="SUPFAM" id="SSF56219">
    <property type="entry name" value="DNase I-like"/>
    <property type="match status" value="1"/>
</dbReference>
<accession>A0A3M7SJL0</accession>
<reference evidence="1 2" key="1">
    <citation type="journal article" date="2018" name="Sci. Rep.">
        <title>Genomic signatures of local adaptation to the degree of environmental predictability in rotifers.</title>
        <authorList>
            <person name="Franch-Gras L."/>
            <person name="Hahn C."/>
            <person name="Garcia-Roger E.M."/>
            <person name="Carmona M.J."/>
            <person name="Serra M."/>
            <person name="Gomez A."/>
        </authorList>
    </citation>
    <scope>NUCLEOTIDE SEQUENCE [LARGE SCALE GENOMIC DNA]</scope>
    <source>
        <strain evidence="1">HYR1</strain>
    </source>
</reference>
<evidence type="ECO:0000313" key="1">
    <source>
        <dbReference type="EMBL" id="RNA35718.1"/>
    </source>
</evidence>
<proteinExistence type="predicted"/>
<dbReference type="AlphaFoldDB" id="A0A3M7SJL0"/>
<comment type="caution">
    <text evidence="1">The sequence shown here is derived from an EMBL/GenBank/DDBJ whole genome shotgun (WGS) entry which is preliminary data.</text>
</comment>
<name>A0A3M7SJL0_BRAPC</name>
<keyword evidence="2" id="KW-1185">Reference proteome</keyword>
<organism evidence="1 2">
    <name type="scientific">Brachionus plicatilis</name>
    <name type="common">Marine rotifer</name>
    <name type="synonym">Brachionus muelleri</name>
    <dbReference type="NCBI Taxonomy" id="10195"/>
    <lineage>
        <taxon>Eukaryota</taxon>
        <taxon>Metazoa</taxon>
        <taxon>Spiralia</taxon>
        <taxon>Gnathifera</taxon>
        <taxon>Rotifera</taxon>
        <taxon>Eurotatoria</taxon>
        <taxon>Monogononta</taxon>
        <taxon>Pseudotrocha</taxon>
        <taxon>Ploima</taxon>
        <taxon>Brachionidae</taxon>
        <taxon>Brachionus</taxon>
    </lineage>
</organism>
<sequence>MECSSQASSIPTNSQSNNSSICYLNELWTRKNEYHLIQNLRPTDIWPKIFDLRNIPIFIVGDFNADFFRNNPLDQILFKFSVNQNLILLDTIQIQKIPFTYLKQVKKKDSPQANLDHILLKNSGAAIKSIQCNIVDDVGNLSDHRALYLDIFVFCENEISNLTQKHSIFTTKA</sequence>
<evidence type="ECO:0008006" key="3">
    <source>
        <dbReference type="Google" id="ProtNLM"/>
    </source>
</evidence>